<dbReference type="EMBL" id="CP051151">
    <property type="protein sequence ID" value="QLY40482.1"/>
    <property type="molecule type" value="Genomic_DNA"/>
</dbReference>
<feature type="transmembrane region" description="Helical" evidence="1">
    <location>
        <begin position="160"/>
        <end position="178"/>
    </location>
</feature>
<dbReference type="RefSeq" id="WP_312031320.1">
    <property type="nucleotide sequence ID" value="NZ_CP051151.1"/>
</dbReference>
<feature type="transmembrane region" description="Helical" evidence="1">
    <location>
        <begin position="108"/>
        <end position="126"/>
    </location>
</feature>
<feature type="transmembrane region" description="Helical" evidence="1">
    <location>
        <begin position="138"/>
        <end position="154"/>
    </location>
</feature>
<proteinExistence type="predicted"/>
<keyword evidence="3" id="KW-1185">Reference proteome</keyword>
<protein>
    <submittedName>
        <fullName evidence="2">YfhO family protein</fullName>
    </submittedName>
</protein>
<keyword evidence="1" id="KW-0812">Transmembrane</keyword>
<feature type="transmembrane region" description="Helical" evidence="1">
    <location>
        <begin position="208"/>
        <end position="236"/>
    </location>
</feature>
<feature type="transmembrane region" description="Helical" evidence="1">
    <location>
        <begin position="257"/>
        <end position="279"/>
    </location>
</feature>
<organism evidence="2 3">
    <name type="scientific">Hujiaoplasma nucleasis</name>
    <dbReference type="NCBI Taxonomy" id="2725268"/>
    <lineage>
        <taxon>Bacteria</taxon>
        <taxon>Bacillati</taxon>
        <taxon>Mycoplasmatota</taxon>
        <taxon>Mollicutes</taxon>
        <taxon>Candidatus Izemoplasmatales</taxon>
        <taxon>Hujiaoplasmataceae</taxon>
        <taxon>Hujiaoplasma</taxon>
    </lineage>
</organism>
<sequence>MTKIKTFFQKNIISTIIKIIGFVKDFFNRKVLNKPKNTIIFTVLFVFIILIGVQLYIILNNNSVYNNHSDDILQYYVILEGFIRSIKEGSLSFFDLNNYFGASLFSNLYYVPLDLLTLLTLLLSFVMPTVVAISTMELMKIVIGVGLLGIYLALKKYKNSTIFWISILYFINGGTVSFMNFPAFLSMTVYLPLALIVIHYFFEKKYWVVPLYVLMIVFYNFYLAYMLLAFISFAYLIEYFKYRSFKISDFLIKGVSFLSLLLLGVLMSSVVLLPAITFISEETIRTSVTFKPWIVDLKIFKLKLYDPQVYIRYFAKMYSPQRPVSFRGFLNDYKLEHVSNYISIIGFLLMTLVIFMRGKIANVYKIMFAFVIVFSLLPIFSSILSGTFIMELFSSSDQEAFPYNRWLNMFPILQVLVVAHVYENFEFKTKKRFLSLITWSLISAIGIYLIIYYQKQMDGEHGLKDFVIETLTYDRIFMIVSLSILAAGILLIVFKRHQWIKVLILGELVIAVGYIFVSGFASMNRIAQFKEMNEINDFMNENIDDEQFTRVYVNMDDFNIVDHNYNQMTSFPTNSRIFHSWSDSETDNLVFLIFPTLGENSERQSKIKMNYYSYYLSTFLGYKYVLTEALNQSFSDSEDFEFIASNSQFALYKINTVESFYVYDKYLTYSTFKDFSRNYSQISAEKLFLSAVMIDEERYQDDYDFENFLLEEMMSEDLQDFEIEGNIRAYDTLRVSETVQRKKLDSEEMAEFYVYDDFIIDYPSGEFVLKDNNHPISDYGQAFYLDSSGREIACSLRIMKDNDQKTTIHCGQFFSPIEKVFIEKTDEISSAPSYITRKERAVDGAAYLVYDLNNLSRDLSGKVLSFDFNGYDLGKTFIETTEGERIYSVNGLFFYSENMSKVYVYKTAQLYGHSDLSVLFLKYSAFDLIENSSVQVENKSLIIKNGKIDLSYQYNGPSTKNNIVTIPVTYSDDWEFTSEQKYDKISVSGGFLGIIIPEGTQAVDISLKFVPKNIGNGLKLSMIGSAIYLGLISYPLIKRKLKRSDENDESQIDHTSI</sequence>
<feature type="transmembrane region" description="Helical" evidence="1">
    <location>
        <begin position="434"/>
        <end position="453"/>
    </location>
</feature>
<dbReference type="InterPro" id="IPR018580">
    <property type="entry name" value="Uncharacterised_YfhO"/>
</dbReference>
<evidence type="ECO:0000256" key="1">
    <source>
        <dbReference type="SAM" id="Phobius"/>
    </source>
</evidence>
<evidence type="ECO:0000313" key="2">
    <source>
        <dbReference type="EMBL" id="QLY40482.1"/>
    </source>
</evidence>
<feature type="transmembrane region" description="Helical" evidence="1">
    <location>
        <begin position="473"/>
        <end position="493"/>
    </location>
</feature>
<dbReference type="Proteomes" id="UP000512167">
    <property type="component" value="Chromosome"/>
</dbReference>
<name>A0A7L6N4R0_9MOLU</name>
<dbReference type="KEGG" id="tbk:HF295_06305"/>
<feature type="transmembrane region" description="Helical" evidence="1">
    <location>
        <begin position="183"/>
        <end position="202"/>
    </location>
</feature>
<evidence type="ECO:0000313" key="3">
    <source>
        <dbReference type="Proteomes" id="UP000512167"/>
    </source>
</evidence>
<feature type="transmembrane region" description="Helical" evidence="1">
    <location>
        <begin position="368"/>
        <end position="393"/>
    </location>
</feature>
<dbReference type="PANTHER" id="PTHR38454">
    <property type="entry name" value="INTEGRAL MEMBRANE PROTEIN-RELATED"/>
    <property type="match status" value="1"/>
</dbReference>
<dbReference type="Pfam" id="PF09586">
    <property type="entry name" value="YfhO"/>
    <property type="match status" value="1"/>
</dbReference>
<accession>A0A7L6N4R0</accession>
<feature type="transmembrane region" description="Helical" evidence="1">
    <location>
        <begin position="39"/>
        <end position="59"/>
    </location>
</feature>
<dbReference type="AlphaFoldDB" id="A0A7L6N4R0"/>
<keyword evidence="1" id="KW-1133">Transmembrane helix</keyword>
<gene>
    <name evidence="2" type="ORF">HF295_06305</name>
</gene>
<reference evidence="2 3" key="1">
    <citation type="submission" date="2020-04" db="EMBL/GenBank/DDBJ databases">
        <authorList>
            <person name="Zheng R.K."/>
            <person name="Sun C.M."/>
        </authorList>
    </citation>
    <scope>NUCLEOTIDE SEQUENCE [LARGE SCALE GENOMIC DNA]</scope>
    <source>
        <strain evidence="3">zrk29</strain>
    </source>
</reference>
<feature type="transmembrane region" description="Helical" evidence="1">
    <location>
        <begin position="502"/>
        <end position="523"/>
    </location>
</feature>
<feature type="transmembrane region" description="Helical" evidence="1">
    <location>
        <begin position="338"/>
        <end position="356"/>
    </location>
</feature>
<dbReference type="PANTHER" id="PTHR38454:SF1">
    <property type="entry name" value="INTEGRAL MEMBRANE PROTEIN"/>
    <property type="match status" value="1"/>
</dbReference>
<feature type="transmembrane region" description="Helical" evidence="1">
    <location>
        <begin position="405"/>
        <end position="422"/>
    </location>
</feature>
<keyword evidence="1" id="KW-0472">Membrane</keyword>